<name>A0ABD2X5V1_9HYME</name>
<comment type="caution">
    <text evidence="1">The sequence shown here is derived from an EMBL/GenBank/DDBJ whole genome shotgun (WGS) entry which is preliminary data.</text>
</comment>
<keyword evidence="2" id="KW-1185">Reference proteome</keyword>
<dbReference type="AlphaFoldDB" id="A0ABD2X5V1"/>
<dbReference type="EMBL" id="JBJJXI010000050">
    <property type="protein sequence ID" value="KAL3400746.1"/>
    <property type="molecule type" value="Genomic_DNA"/>
</dbReference>
<proteinExistence type="predicted"/>
<gene>
    <name evidence="1" type="ORF">TKK_005895</name>
</gene>
<reference evidence="1 2" key="1">
    <citation type="journal article" date="2024" name="bioRxiv">
        <title>A reference genome for Trichogramma kaykai: A tiny desert-dwelling parasitoid wasp with competing sex-ratio distorters.</title>
        <authorList>
            <person name="Culotta J."/>
            <person name="Lindsey A.R."/>
        </authorList>
    </citation>
    <scope>NUCLEOTIDE SEQUENCE [LARGE SCALE GENOMIC DNA]</scope>
    <source>
        <strain evidence="1 2">KSX58</strain>
    </source>
</reference>
<evidence type="ECO:0000313" key="2">
    <source>
        <dbReference type="Proteomes" id="UP001627154"/>
    </source>
</evidence>
<evidence type="ECO:0000313" key="1">
    <source>
        <dbReference type="EMBL" id="KAL3400746.1"/>
    </source>
</evidence>
<protein>
    <submittedName>
        <fullName evidence="1">Uncharacterized protein</fullName>
    </submittedName>
</protein>
<organism evidence="1 2">
    <name type="scientific">Trichogramma kaykai</name>
    <dbReference type="NCBI Taxonomy" id="54128"/>
    <lineage>
        <taxon>Eukaryota</taxon>
        <taxon>Metazoa</taxon>
        <taxon>Ecdysozoa</taxon>
        <taxon>Arthropoda</taxon>
        <taxon>Hexapoda</taxon>
        <taxon>Insecta</taxon>
        <taxon>Pterygota</taxon>
        <taxon>Neoptera</taxon>
        <taxon>Endopterygota</taxon>
        <taxon>Hymenoptera</taxon>
        <taxon>Apocrita</taxon>
        <taxon>Proctotrupomorpha</taxon>
        <taxon>Chalcidoidea</taxon>
        <taxon>Trichogrammatidae</taxon>
        <taxon>Trichogramma</taxon>
    </lineage>
</organism>
<sequence>MYGAYREIRRKFRKAGILPPKQKGKNIAKSSEQSAEVNYFAGFYECLVDPDREKYNDIIVGARWKDTTEARLDILIKTESRRFVITPEIYVESFECLKDQSCMSMLESDFESIVDKLVAANKIKKDSRKEKFFELHWPDLSKKFMKVIKDARGAEIAAFKLENDHLLQAKNNIHDGILSLFALPLYLLSNNKSYSKTEVAEAFFLHVEDVADLDNRIASHKETLETYSVPLQLFVVLVGPIDKISNSYVVFNNFKKAYSSPYKAIETCFKCHVALRSWPTICEHVWLFIQLILFDLPANKSLHFVLKSHACAKNLILKLSEE</sequence>
<accession>A0ABD2X5V1</accession>
<dbReference type="Proteomes" id="UP001627154">
    <property type="component" value="Unassembled WGS sequence"/>
</dbReference>